<evidence type="ECO:0000313" key="8">
    <source>
        <dbReference type="Proteomes" id="UP000076623"/>
    </source>
</evidence>
<evidence type="ECO:0000313" key="7">
    <source>
        <dbReference type="EMBL" id="ANC76820.1"/>
    </source>
</evidence>
<dbReference type="GO" id="GO:0004788">
    <property type="term" value="F:thiamine diphosphokinase activity"/>
    <property type="evidence" value="ECO:0007669"/>
    <property type="project" value="UniProtKB-UniRule"/>
</dbReference>
<protein>
    <recommendedName>
        <fullName evidence="5">Thiamine diphosphokinase</fullName>
        <ecNumber evidence="5">2.7.6.2</ecNumber>
    </recommendedName>
</protein>
<feature type="domain" description="Thiamin pyrophosphokinase thiamin-binding" evidence="6">
    <location>
        <begin position="142"/>
        <end position="208"/>
    </location>
</feature>
<dbReference type="GO" id="GO:0006772">
    <property type="term" value="P:thiamine metabolic process"/>
    <property type="evidence" value="ECO:0007669"/>
    <property type="project" value="UniProtKB-UniRule"/>
</dbReference>
<evidence type="ECO:0000256" key="5">
    <source>
        <dbReference type="NCBIfam" id="TIGR01378"/>
    </source>
</evidence>
<evidence type="ECO:0000256" key="1">
    <source>
        <dbReference type="ARBA" id="ARBA00022679"/>
    </source>
</evidence>
<dbReference type="CDD" id="cd07995">
    <property type="entry name" value="TPK"/>
    <property type="match status" value="1"/>
</dbReference>
<dbReference type="Gene3D" id="3.40.50.10240">
    <property type="entry name" value="Thiamin pyrophosphokinase, catalytic domain"/>
    <property type="match status" value="1"/>
</dbReference>
<dbReference type="SMART" id="SM00983">
    <property type="entry name" value="TPK_B1_binding"/>
    <property type="match status" value="1"/>
</dbReference>
<dbReference type="PANTHER" id="PTHR41299">
    <property type="entry name" value="THIAMINE PYROPHOSPHOKINASE"/>
    <property type="match status" value="1"/>
</dbReference>
<dbReference type="InterPro" id="IPR053149">
    <property type="entry name" value="TPK"/>
</dbReference>
<keyword evidence="1" id="KW-0808">Transferase</keyword>
<keyword evidence="8" id="KW-1185">Reference proteome</keyword>
<dbReference type="InterPro" id="IPR006282">
    <property type="entry name" value="Thi_PPkinase"/>
</dbReference>
<dbReference type="InterPro" id="IPR036371">
    <property type="entry name" value="TPK_B1-bd_sf"/>
</dbReference>
<dbReference type="KEGG" id="fpn:ABE65_008410"/>
<dbReference type="NCBIfam" id="TIGR01378">
    <property type="entry name" value="thi_PPkinase"/>
    <property type="match status" value="1"/>
</dbReference>
<dbReference type="InterPro" id="IPR007371">
    <property type="entry name" value="TPK_catalytic"/>
</dbReference>
<evidence type="ECO:0000256" key="3">
    <source>
        <dbReference type="ARBA" id="ARBA00022777"/>
    </source>
</evidence>
<dbReference type="EC" id="2.7.6.2" evidence="5"/>
<dbReference type="Proteomes" id="UP000076623">
    <property type="component" value="Chromosome"/>
</dbReference>
<evidence type="ECO:0000256" key="2">
    <source>
        <dbReference type="ARBA" id="ARBA00022741"/>
    </source>
</evidence>
<dbReference type="InterPro" id="IPR007373">
    <property type="entry name" value="Thiamin_PyroPKinase_B1-bd"/>
</dbReference>
<gene>
    <name evidence="7" type="ORF">ABE65_008410</name>
</gene>
<evidence type="ECO:0000259" key="6">
    <source>
        <dbReference type="SMART" id="SM00983"/>
    </source>
</evidence>
<accession>A0A160IMC7</accession>
<dbReference type="PANTHER" id="PTHR41299:SF1">
    <property type="entry name" value="THIAMINE PYROPHOSPHOKINASE"/>
    <property type="match status" value="1"/>
</dbReference>
<dbReference type="GO" id="GO:0005524">
    <property type="term" value="F:ATP binding"/>
    <property type="evidence" value="ECO:0007669"/>
    <property type="project" value="UniProtKB-KW"/>
</dbReference>
<dbReference type="RefSeq" id="WP_066393564.1">
    <property type="nucleotide sequence ID" value="NZ_CP015378.1"/>
</dbReference>
<dbReference type="SUPFAM" id="SSF63999">
    <property type="entry name" value="Thiamin pyrophosphokinase, catalytic domain"/>
    <property type="match status" value="1"/>
</dbReference>
<dbReference type="EMBL" id="CP015378">
    <property type="protein sequence ID" value="ANC76820.1"/>
    <property type="molecule type" value="Genomic_DNA"/>
</dbReference>
<keyword evidence="4" id="KW-0067">ATP-binding</keyword>
<dbReference type="Pfam" id="PF04263">
    <property type="entry name" value="TPK_catalytic"/>
    <property type="match status" value="1"/>
</dbReference>
<sequence>MKISIVAGGPEHLIPDLKPYDLKRNHIWIGVDRGTLFLLKDGIFPQHAFGDFDSVSSDERKIILDSSIKVNQYRSEKDATDMELALEWALKQNPEQILIFGATGGRLDHELMNIQLLYRSLRVRTDVKIIDNRNEISLHLPGCYDIEQDQGYSYISFLAQSEEVTGITLVGFKYPLEQANLQAGSSLCVSNELVNKSGTYSFDSGIILMVKSRD</sequence>
<dbReference type="InterPro" id="IPR036759">
    <property type="entry name" value="TPK_catalytic_sf"/>
</dbReference>
<dbReference type="GO" id="GO:0030975">
    <property type="term" value="F:thiamine binding"/>
    <property type="evidence" value="ECO:0007669"/>
    <property type="project" value="InterPro"/>
</dbReference>
<dbReference type="GO" id="GO:0016301">
    <property type="term" value="F:kinase activity"/>
    <property type="evidence" value="ECO:0007669"/>
    <property type="project" value="UniProtKB-KW"/>
</dbReference>
<reference evidence="7 8" key="1">
    <citation type="submission" date="2016-04" db="EMBL/GenBank/DDBJ databases">
        <title>Complete genome sequence of Fictibacillus phosphorivorans G25-29, a strain toxic to nematodes.</title>
        <authorList>
            <person name="Zheng Z."/>
        </authorList>
    </citation>
    <scope>NUCLEOTIDE SEQUENCE [LARGE SCALE GENOMIC DNA]</scope>
    <source>
        <strain evidence="7 8">G25-29</strain>
    </source>
</reference>
<dbReference type="Pfam" id="PF04265">
    <property type="entry name" value="TPK_B1_binding"/>
    <property type="match status" value="1"/>
</dbReference>
<dbReference type="STRING" id="1221500.ABE65_008410"/>
<keyword evidence="2" id="KW-0547">Nucleotide-binding</keyword>
<dbReference type="AlphaFoldDB" id="A0A160IMC7"/>
<organism evidence="7 8">
    <name type="scientific">Fictibacillus phosphorivorans</name>
    <dbReference type="NCBI Taxonomy" id="1221500"/>
    <lineage>
        <taxon>Bacteria</taxon>
        <taxon>Bacillati</taxon>
        <taxon>Bacillota</taxon>
        <taxon>Bacilli</taxon>
        <taxon>Bacillales</taxon>
        <taxon>Fictibacillaceae</taxon>
        <taxon>Fictibacillus</taxon>
    </lineage>
</organism>
<dbReference type="SUPFAM" id="SSF63862">
    <property type="entry name" value="Thiamin pyrophosphokinase, substrate-binding domain"/>
    <property type="match status" value="1"/>
</dbReference>
<dbReference type="GO" id="GO:0009229">
    <property type="term" value="P:thiamine diphosphate biosynthetic process"/>
    <property type="evidence" value="ECO:0007669"/>
    <property type="project" value="InterPro"/>
</dbReference>
<name>A0A160IMC7_9BACL</name>
<keyword evidence="3 7" id="KW-0418">Kinase</keyword>
<evidence type="ECO:0000256" key="4">
    <source>
        <dbReference type="ARBA" id="ARBA00022840"/>
    </source>
</evidence>
<proteinExistence type="predicted"/>